<keyword evidence="3" id="KW-1185">Reference proteome</keyword>
<accession>A0A834K5N5</accession>
<sequence length="87" mass="10571">MMGCRGNLGRRRKLEPLREPAPPSIEGTRRENKKGKKRERERERERKREKRARADRLDRLLWSFVKVNEKEKMSEVEEGRELPQRET</sequence>
<dbReference type="EMBL" id="JACSDZ010000008">
    <property type="protein sequence ID" value="KAF7397741.1"/>
    <property type="molecule type" value="Genomic_DNA"/>
</dbReference>
<reference evidence="2" key="1">
    <citation type="journal article" date="2020" name="G3 (Bethesda)">
        <title>High-Quality Assemblies for Three Invasive Social Wasps from the &lt;i&gt;Vespula&lt;/i&gt; Genus.</title>
        <authorList>
            <person name="Harrop T.W.R."/>
            <person name="Guhlin J."/>
            <person name="McLaughlin G.M."/>
            <person name="Permina E."/>
            <person name="Stockwell P."/>
            <person name="Gilligan J."/>
            <person name="Le Lec M.F."/>
            <person name="Gruber M.A.M."/>
            <person name="Quinn O."/>
            <person name="Lovegrove M."/>
            <person name="Duncan E.J."/>
            <person name="Remnant E.J."/>
            <person name="Van Eeckhoven J."/>
            <person name="Graham B."/>
            <person name="Knapp R.A."/>
            <person name="Langford K.W."/>
            <person name="Kronenberg Z."/>
            <person name="Press M.O."/>
            <person name="Eacker S.M."/>
            <person name="Wilson-Rankin E.E."/>
            <person name="Purcell J."/>
            <person name="Lester P.J."/>
            <person name="Dearden P.K."/>
        </authorList>
    </citation>
    <scope>NUCLEOTIDE SEQUENCE</scope>
    <source>
        <strain evidence="2">Linc-1</strain>
    </source>
</reference>
<dbReference type="Proteomes" id="UP000617340">
    <property type="component" value="Unassembled WGS sequence"/>
</dbReference>
<comment type="caution">
    <text evidence="2">The sequence shown here is derived from an EMBL/GenBank/DDBJ whole genome shotgun (WGS) entry which is preliminary data.</text>
</comment>
<evidence type="ECO:0000313" key="2">
    <source>
        <dbReference type="EMBL" id="KAF7397741.1"/>
    </source>
</evidence>
<organism evidence="2 3">
    <name type="scientific">Vespula germanica</name>
    <name type="common">German yellow jacket</name>
    <name type="synonym">Paravespula germanica</name>
    <dbReference type="NCBI Taxonomy" id="30212"/>
    <lineage>
        <taxon>Eukaryota</taxon>
        <taxon>Metazoa</taxon>
        <taxon>Ecdysozoa</taxon>
        <taxon>Arthropoda</taxon>
        <taxon>Hexapoda</taxon>
        <taxon>Insecta</taxon>
        <taxon>Pterygota</taxon>
        <taxon>Neoptera</taxon>
        <taxon>Endopterygota</taxon>
        <taxon>Hymenoptera</taxon>
        <taxon>Apocrita</taxon>
        <taxon>Aculeata</taxon>
        <taxon>Vespoidea</taxon>
        <taxon>Vespidae</taxon>
        <taxon>Vespinae</taxon>
        <taxon>Vespula</taxon>
    </lineage>
</organism>
<feature type="region of interest" description="Disordered" evidence="1">
    <location>
        <begin position="1"/>
        <end position="52"/>
    </location>
</feature>
<dbReference type="AlphaFoldDB" id="A0A834K5N5"/>
<evidence type="ECO:0000256" key="1">
    <source>
        <dbReference type="SAM" id="MobiDB-lite"/>
    </source>
</evidence>
<name>A0A834K5N5_VESGE</name>
<feature type="compositionally biased region" description="Basic and acidic residues" evidence="1">
    <location>
        <begin position="38"/>
        <end position="52"/>
    </location>
</feature>
<evidence type="ECO:0000313" key="3">
    <source>
        <dbReference type="Proteomes" id="UP000617340"/>
    </source>
</evidence>
<gene>
    <name evidence="2" type="ORF">HZH68_008963</name>
</gene>
<proteinExistence type="predicted"/>
<protein>
    <submittedName>
        <fullName evidence="2">Uncharacterized protein</fullName>
    </submittedName>
</protein>